<keyword evidence="1" id="KW-0812">Transmembrane</keyword>
<gene>
    <name evidence="2" type="ORF">MBOU_02420</name>
</gene>
<accession>A0A7I9YHP8</accession>
<sequence>MLPAPPRTAVAAIVATWLVLGMAGLHCGIPQLAFGLGDQSKAVVLTVDHDQAGDGASACPAKFATAISPRATIALAALGLVAVVGVIVAWAAFVVRPGGRSPPAESVLSVSGRDLLTRFCLARQ</sequence>
<reference evidence="2 3" key="1">
    <citation type="journal article" date="2019" name="Emerg. Microbes Infect.">
        <title>Comprehensive subspecies identification of 175 nontuberculous mycobacteria species based on 7547 genomic profiles.</title>
        <authorList>
            <person name="Matsumoto Y."/>
            <person name="Kinjo T."/>
            <person name="Motooka D."/>
            <person name="Nabeya D."/>
            <person name="Jung N."/>
            <person name="Uechi K."/>
            <person name="Horii T."/>
            <person name="Iida T."/>
            <person name="Fujita J."/>
            <person name="Nakamura S."/>
        </authorList>
    </citation>
    <scope>NUCLEOTIDE SEQUENCE [LARGE SCALE GENOMIC DNA]</scope>
    <source>
        <strain evidence="2 3">JCM 30725</strain>
    </source>
</reference>
<name>A0A7I9YHP8_MYCBU</name>
<dbReference type="Proteomes" id="UP000465360">
    <property type="component" value="Unassembled WGS sequence"/>
</dbReference>
<dbReference type="InterPro" id="IPR058714">
    <property type="entry name" value="LpqS"/>
</dbReference>
<dbReference type="Pfam" id="PF26327">
    <property type="entry name" value="LpqS"/>
    <property type="match status" value="1"/>
</dbReference>
<feature type="transmembrane region" description="Helical" evidence="1">
    <location>
        <begin position="73"/>
        <end position="95"/>
    </location>
</feature>
<evidence type="ECO:0000313" key="3">
    <source>
        <dbReference type="Proteomes" id="UP000465360"/>
    </source>
</evidence>
<keyword evidence="1" id="KW-1133">Transmembrane helix</keyword>
<evidence type="ECO:0000256" key="1">
    <source>
        <dbReference type="SAM" id="Phobius"/>
    </source>
</evidence>
<dbReference type="RefSeq" id="WP_163706833.1">
    <property type="nucleotide sequence ID" value="NZ_BLKZ01000001.1"/>
</dbReference>
<comment type="caution">
    <text evidence="2">The sequence shown here is derived from an EMBL/GenBank/DDBJ whole genome shotgun (WGS) entry which is preliminary data.</text>
</comment>
<protein>
    <recommendedName>
        <fullName evidence="4">Lipoprotein LpqS</fullName>
    </recommendedName>
</protein>
<dbReference type="AlphaFoldDB" id="A0A7I9YHP8"/>
<proteinExistence type="predicted"/>
<evidence type="ECO:0008006" key="4">
    <source>
        <dbReference type="Google" id="ProtNLM"/>
    </source>
</evidence>
<organism evidence="2 3">
    <name type="scientific">Mycobacterium bourgelatii</name>
    <dbReference type="NCBI Taxonomy" id="1273442"/>
    <lineage>
        <taxon>Bacteria</taxon>
        <taxon>Bacillati</taxon>
        <taxon>Actinomycetota</taxon>
        <taxon>Actinomycetes</taxon>
        <taxon>Mycobacteriales</taxon>
        <taxon>Mycobacteriaceae</taxon>
        <taxon>Mycobacterium</taxon>
    </lineage>
</organism>
<dbReference type="EMBL" id="BLKZ01000001">
    <property type="protein sequence ID" value="GFG88200.1"/>
    <property type="molecule type" value="Genomic_DNA"/>
</dbReference>
<keyword evidence="3" id="KW-1185">Reference proteome</keyword>
<keyword evidence="1" id="KW-0472">Membrane</keyword>
<evidence type="ECO:0000313" key="2">
    <source>
        <dbReference type="EMBL" id="GFG88200.1"/>
    </source>
</evidence>